<proteinExistence type="predicted"/>
<evidence type="ECO:0000259" key="1">
    <source>
        <dbReference type="PROSITE" id="PS50943"/>
    </source>
</evidence>
<dbReference type="PROSITE" id="PS50943">
    <property type="entry name" value="HTH_CROC1"/>
    <property type="match status" value="1"/>
</dbReference>
<protein>
    <submittedName>
        <fullName evidence="2">Helix-turn-helix domain-containing protein</fullName>
    </submittedName>
</protein>
<dbReference type="Proteomes" id="UP000199361">
    <property type="component" value="Unassembled WGS sequence"/>
</dbReference>
<dbReference type="OrthoDB" id="2679623at2"/>
<keyword evidence="3" id="KW-1185">Reference proteome</keyword>
<dbReference type="GO" id="GO:0003677">
    <property type="term" value="F:DNA binding"/>
    <property type="evidence" value="ECO:0007669"/>
    <property type="project" value="InterPro"/>
</dbReference>
<dbReference type="CDD" id="cd00093">
    <property type="entry name" value="HTH_XRE"/>
    <property type="match status" value="1"/>
</dbReference>
<dbReference type="SUPFAM" id="SSF47413">
    <property type="entry name" value="lambda repressor-like DNA-binding domains"/>
    <property type="match status" value="2"/>
</dbReference>
<evidence type="ECO:0000313" key="3">
    <source>
        <dbReference type="Proteomes" id="UP000199361"/>
    </source>
</evidence>
<feature type="domain" description="HTH cro/C1-type" evidence="1">
    <location>
        <begin position="34"/>
        <end position="69"/>
    </location>
</feature>
<dbReference type="InterPro" id="IPR010982">
    <property type="entry name" value="Lambda_DNA-bd_dom_sf"/>
</dbReference>
<evidence type="ECO:0000313" key="2">
    <source>
        <dbReference type="EMBL" id="SEU46371.1"/>
    </source>
</evidence>
<dbReference type="InterPro" id="IPR043917">
    <property type="entry name" value="DUF5753"/>
</dbReference>
<dbReference type="Pfam" id="PF13560">
    <property type="entry name" value="HTH_31"/>
    <property type="match status" value="1"/>
</dbReference>
<dbReference type="Gene3D" id="1.10.260.40">
    <property type="entry name" value="lambda repressor-like DNA-binding domains"/>
    <property type="match status" value="2"/>
</dbReference>
<accession>A0A1I0LTV4</accession>
<dbReference type="Pfam" id="PF19054">
    <property type="entry name" value="DUF5753"/>
    <property type="match status" value="1"/>
</dbReference>
<gene>
    <name evidence="2" type="ORF">SAMN05421811_12714</name>
</gene>
<dbReference type="EMBL" id="FOHX01000027">
    <property type="protein sequence ID" value="SEU46371.1"/>
    <property type="molecule type" value="Genomic_DNA"/>
</dbReference>
<sequence>MEKFAERLRDVMARRGLVDQQVADMVMEQTGVRMTRAYITQLRTGTQRNPTIGRLRALAQVLQVRASYLLGEPDPADEAPFAGLSIESREAMRVVLDLARRADRMPSAGRNTAPRPAVADDTTLHVYHPFTAQEVAQALAPAHPLPNRVGGRLRELRKAASLSTAEADLVVGGEPGLVESIEAGSTPPSPAMLSALLTRYGVVDVYQQKLFTSAAAGLLDDRWWYRFFGRLPVWLLAYLEMEDSAELIRLYDNATVPALLQHPDYALAVRQAAHFPQVAADQFDLALEIVGERQRRFLENDAVIWAVLQESVLLDNLGGIDVQLRQIDHLMELAARPDSRVRIQINRSGPDRYRPRGGTFSLMRLPGKGNPDVVWLPSLREDTMLADAASVMAYSTAHGRLAVSATQPDDAIKELARIRTVCEANHSGDPGLG</sequence>
<dbReference type="STRING" id="568860.SAMN05421811_12714"/>
<reference evidence="2 3" key="1">
    <citation type="submission" date="2016-10" db="EMBL/GenBank/DDBJ databases">
        <authorList>
            <person name="de Groot N.N."/>
        </authorList>
    </citation>
    <scope>NUCLEOTIDE SEQUENCE [LARGE SCALE GENOMIC DNA]</scope>
    <source>
        <strain evidence="2 3">CGMCC 4.5598</strain>
    </source>
</reference>
<organism evidence="2 3">
    <name type="scientific">Nonomuraea wenchangensis</name>
    <dbReference type="NCBI Taxonomy" id="568860"/>
    <lineage>
        <taxon>Bacteria</taxon>
        <taxon>Bacillati</taxon>
        <taxon>Actinomycetota</taxon>
        <taxon>Actinomycetes</taxon>
        <taxon>Streptosporangiales</taxon>
        <taxon>Streptosporangiaceae</taxon>
        <taxon>Nonomuraea</taxon>
    </lineage>
</organism>
<dbReference type="RefSeq" id="WP_091093990.1">
    <property type="nucleotide sequence ID" value="NZ_FOHX01000027.1"/>
</dbReference>
<name>A0A1I0LTV4_9ACTN</name>
<dbReference type="AlphaFoldDB" id="A0A1I0LTV4"/>
<dbReference type="SMART" id="SM00530">
    <property type="entry name" value="HTH_XRE"/>
    <property type="match status" value="2"/>
</dbReference>
<dbReference type="InterPro" id="IPR001387">
    <property type="entry name" value="Cro/C1-type_HTH"/>
</dbReference>